<dbReference type="GO" id="GO:0005524">
    <property type="term" value="F:ATP binding"/>
    <property type="evidence" value="ECO:0007669"/>
    <property type="project" value="UniProtKB-KW"/>
</dbReference>
<gene>
    <name evidence="9" type="ORF">C6P64_06885</name>
</gene>
<dbReference type="EMBL" id="PVLQ01000023">
    <property type="protein sequence ID" value="PRD65928.1"/>
    <property type="molecule type" value="Genomic_DNA"/>
</dbReference>
<evidence type="ECO:0000256" key="1">
    <source>
        <dbReference type="ARBA" id="ARBA00004417"/>
    </source>
</evidence>
<evidence type="ECO:0000259" key="8">
    <source>
        <dbReference type="PROSITE" id="PS50893"/>
    </source>
</evidence>
<dbReference type="PANTHER" id="PTHR43297">
    <property type="entry name" value="OLIGOPEPTIDE TRANSPORT ATP-BINDING PROTEIN APPD"/>
    <property type="match status" value="1"/>
</dbReference>
<keyword evidence="6 9" id="KW-0067">ATP-binding</keyword>
<dbReference type="InterPro" id="IPR003439">
    <property type="entry name" value="ABC_transporter-like_ATP-bd"/>
</dbReference>
<evidence type="ECO:0000313" key="10">
    <source>
        <dbReference type="Proteomes" id="UP000238589"/>
    </source>
</evidence>
<dbReference type="Pfam" id="PF00005">
    <property type="entry name" value="ABC_tran"/>
    <property type="match status" value="2"/>
</dbReference>
<sequence>MEDQALTADAGLAAQPPLLEVQGLRVSLGGREVVHGIDFSLQPGEKLAIVGESGSGKTVSALSLLRLLPQARLAGSVRLQGRELLTLAEPELRRLRGSAVAYVFQEPMSALNPLLTLGQQIAEVLQLHRGLVGAAGGARVLELLASVGLPDPLAQARAYPHQLSGGQRQRALIAMALASEPRLLVADEPTTALDASLRLQMLALLDEMRLRLGLAVLIITHDLNLVRRFADRVLVMKDGLVVEQGTVEAVFAAPRQAYTRTLLDSLPRRELAPLDPATQATLAGQPACLEAEALQVSYPVALPGWRGWFRRGRHAALEGVDLQLPAGQTLGVVGESGSGKTTLALAALGLLPHQGRLRVLGQDWLELPRAQQRRLRRRVQVVFQDPYASLSPRLTLEQVVAEGLQVHEPGLSREQRLLRVLAALREVGLLAGLAPAEEQAWLQRYPHEFSGGQRQRIAIARALVIEPQLIVLDEPTSALDVTVQQQVIALLLRLQRERGLSYLLITHDLAVVWAMAHQVTVLRAGQLVEQGDAESVLRSPRMSYTRSLVQASGL</sequence>
<accession>A0A2S9K668</accession>
<name>A0A2S9K668_9BURK</name>
<dbReference type="OrthoDB" id="9802772at2"/>
<comment type="subcellular location">
    <subcellularLocation>
        <location evidence="1">Cell inner membrane</location>
        <topology evidence="1">Peripheral membrane protein</topology>
    </subcellularLocation>
</comment>
<dbReference type="SUPFAM" id="SSF52540">
    <property type="entry name" value="P-loop containing nucleoside triphosphate hydrolases"/>
    <property type="match status" value="2"/>
</dbReference>
<protein>
    <submittedName>
        <fullName evidence="9">Microcin ABC transporter ATP-binding protein</fullName>
    </submittedName>
</protein>
<comment type="caution">
    <text evidence="9">The sequence shown here is derived from an EMBL/GenBank/DDBJ whole genome shotgun (WGS) entry which is preliminary data.</text>
</comment>
<dbReference type="AlphaFoldDB" id="A0A2S9K668"/>
<keyword evidence="5" id="KW-0547">Nucleotide-binding</keyword>
<dbReference type="InterPro" id="IPR013563">
    <property type="entry name" value="Oligopep_ABC_C"/>
</dbReference>
<evidence type="ECO:0000256" key="7">
    <source>
        <dbReference type="ARBA" id="ARBA00023136"/>
    </source>
</evidence>
<keyword evidence="7" id="KW-0472">Membrane</keyword>
<dbReference type="GO" id="GO:0016887">
    <property type="term" value="F:ATP hydrolysis activity"/>
    <property type="evidence" value="ECO:0007669"/>
    <property type="project" value="InterPro"/>
</dbReference>
<keyword evidence="4" id="KW-1003">Cell membrane</keyword>
<proteinExistence type="inferred from homology"/>
<evidence type="ECO:0000256" key="2">
    <source>
        <dbReference type="ARBA" id="ARBA00005417"/>
    </source>
</evidence>
<keyword evidence="10" id="KW-1185">Reference proteome</keyword>
<evidence type="ECO:0000256" key="4">
    <source>
        <dbReference type="ARBA" id="ARBA00022475"/>
    </source>
</evidence>
<dbReference type="InterPro" id="IPR027417">
    <property type="entry name" value="P-loop_NTPase"/>
</dbReference>
<dbReference type="NCBIfam" id="NF008453">
    <property type="entry name" value="PRK11308.1"/>
    <property type="match status" value="2"/>
</dbReference>
<dbReference type="SMART" id="SM00382">
    <property type="entry name" value="AAA"/>
    <property type="match status" value="2"/>
</dbReference>
<evidence type="ECO:0000256" key="3">
    <source>
        <dbReference type="ARBA" id="ARBA00022448"/>
    </source>
</evidence>
<dbReference type="Proteomes" id="UP000238589">
    <property type="component" value="Unassembled WGS sequence"/>
</dbReference>
<keyword evidence="3" id="KW-0813">Transport</keyword>
<dbReference type="Pfam" id="PF08352">
    <property type="entry name" value="oligo_HPY"/>
    <property type="match status" value="1"/>
</dbReference>
<evidence type="ECO:0000256" key="5">
    <source>
        <dbReference type="ARBA" id="ARBA00022741"/>
    </source>
</evidence>
<dbReference type="GO" id="GO:0015833">
    <property type="term" value="P:peptide transport"/>
    <property type="evidence" value="ECO:0007669"/>
    <property type="project" value="InterPro"/>
</dbReference>
<dbReference type="InterPro" id="IPR017871">
    <property type="entry name" value="ABC_transporter-like_CS"/>
</dbReference>
<organism evidence="9 10">
    <name type="scientific">Malikia granosa</name>
    <dbReference type="NCBI Taxonomy" id="263067"/>
    <lineage>
        <taxon>Bacteria</taxon>
        <taxon>Pseudomonadati</taxon>
        <taxon>Pseudomonadota</taxon>
        <taxon>Betaproteobacteria</taxon>
        <taxon>Burkholderiales</taxon>
        <taxon>Comamonadaceae</taxon>
        <taxon>Malikia</taxon>
    </lineage>
</organism>
<feature type="domain" description="ABC transporter" evidence="8">
    <location>
        <begin position="289"/>
        <end position="549"/>
    </location>
</feature>
<dbReference type="RefSeq" id="WP_105747853.1">
    <property type="nucleotide sequence ID" value="NZ_PVLQ01000023.1"/>
</dbReference>
<evidence type="ECO:0000313" key="9">
    <source>
        <dbReference type="EMBL" id="PRD65928.1"/>
    </source>
</evidence>
<reference evidence="9 10" key="1">
    <citation type="submission" date="2018-03" db="EMBL/GenBank/DDBJ databases">
        <title>Comparative genomics illustrates the genes involved in a hyperalkaliphilic mechanisms of Serpentinomonas isolated from highly-alkaline calcium-rich serpentinized springs.</title>
        <authorList>
            <person name="Suzuki S."/>
            <person name="Ishii S."/>
            <person name="Walworth N."/>
            <person name="Bird L."/>
            <person name="Kuenen J.G."/>
            <person name="Nealson K.H."/>
        </authorList>
    </citation>
    <scope>NUCLEOTIDE SEQUENCE [LARGE SCALE GENOMIC DNA]</scope>
    <source>
        <strain evidence="9 10">P1</strain>
    </source>
</reference>
<evidence type="ECO:0000256" key="6">
    <source>
        <dbReference type="ARBA" id="ARBA00022840"/>
    </source>
</evidence>
<dbReference type="PROSITE" id="PS50893">
    <property type="entry name" value="ABC_TRANSPORTER_2"/>
    <property type="match status" value="2"/>
</dbReference>
<dbReference type="CDD" id="cd03257">
    <property type="entry name" value="ABC_NikE_OppD_transporters"/>
    <property type="match status" value="2"/>
</dbReference>
<dbReference type="InterPro" id="IPR003593">
    <property type="entry name" value="AAA+_ATPase"/>
</dbReference>
<dbReference type="PANTHER" id="PTHR43297:SF2">
    <property type="entry name" value="DIPEPTIDE TRANSPORT ATP-BINDING PROTEIN DPPD"/>
    <property type="match status" value="1"/>
</dbReference>
<feature type="domain" description="ABC transporter" evidence="8">
    <location>
        <begin position="19"/>
        <end position="263"/>
    </location>
</feature>
<dbReference type="GO" id="GO:0005886">
    <property type="term" value="C:plasma membrane"/>
    <property type="evidence" value="ECO:0007669"/>
    <property type="project" value="UniProtKB-SubCell"/>
</dbReference>
<dbReference type="Gene3D" id="3.40.50.300">
    <property type="entry name" value="P-loop containing nucleotide triphosphate hydrolases"/>
    <property type="match status" value="2"/>
</dbReference>
<dbReference type="PROSITE" id="PS00211">
    <property type="entry name" value="ABC_TRANSPORTER_1"/>
    <property type="match status" value="2"/>
</dbReference>
<dbReference type="InterPro" id="IPR050388">
    <property type="entry name" value="ABC_Ni/Peptide_Import"/>
</dbReference>
<comment type="similarity">
    <text evidence="2">Belongs to the ABC transporter superfamily.</text>
</comment>